<dbReference type="FunFam" id="1.20.1310.10:FF:000021">
    <property type="entry name" value="Cullin-1, putative"/>
    <property type="match status" value="1"/>
</dbReference>
<evidence type="ECO:0000256" key="1">
    <source>
        <dbReference type="ARBA" id="ARBA00006019"/>
    </source>
</evidence>
<dbReference type="EMBL" id="JADFTS010000008">
    <property type="protein sequence ID" value="KAF9591386.1"/>
    <property type="molecule type" value="Genomic_DNA"/>
</dbReference>
<dbReference type="PANTHER" id="PTHR11932">
    <property type="entry name" value="CULLIN"/>
    <property type="match status" value="1"/>
</dbReference>
<dbReference type="Proteomes" id="UP000631114">
    <property type="component" value="Unassembled WGS sequence"/>
</dbReference>
<dbReference type="InterPro" id="IPR016159">
    <property type="entry name" value="Cullin_repeat-like_dom_sf"/>
</dbReference>
<dbReference type="Pfam" id="PF00888">
    <property type="entry name" value="Cullin"/>
    <property type="match status" value="1"/>
</dbReference>
<evidence type="ECO:0000313" key="4">
    <source>
        <dbReference type="Proteomes" id="UP000631114"/>
    </source>
</evidence>
<dbReference type="InterPro" id="IPR045093">
    <property type="entry name" value="Cullin"/>
</dbReference>
<gene>
    <name evidence="3" type="ORF">IFM89_004071</name>
</gene>
<keyword evidence="4" id="KW-1185">Reference proteome</keyword>
<comment type="similarity">
    <text evidence="1">Belongs to the cullin family.</text>
</comment>
<dbReference type="InterPro" id="IPR001373">
    <property type="entry name" value="Cullin_N"/>
</dbReference>
<organism evidence="3 4">
    <name type="scientific">Coptis chinensis</name>
    <dbReference type="NCBI Taxonomy" id="261450"/>
    <lineage>
        <taxon>Eukaryota</taxon>
        <taxon>Viridiplantae</taxon>
        <taxon>Streptophyta</taxon>
        <taxon>Embryophyta</taxon>
        <taxon>Tracheophyta</taxon>
        <taxon>Spermatophyta</taxon>
        <taxon>Magnoliopsida</taxon>
        <taxon>Ranunculales</taxon>
        <taxon>Ranunculaceae</taxon>
        <taxon>Coptidoideae</taxon>
        <taxon>Coptis</taxon>
    </lineage>
</organism>
<dbReference type="AlphaFoldDB" id="A0A835LL75"/>
<feature type="domain" description="Cullin N-terminal" evidence="2">
    <location>
        <begin position="14"/>
        <end position="179"/>
    </location>
</feature>
<dbReference type="SUPFAM" id="SSF74788">
    <property type="entry name" value="Cullin repeat-like"/>
    <property type="match status" value="1"/>
</dbReference>
<evidence type="ECO:0000259" key="2">
    <source>
        <dbReference type="Pfam" id="PF00888"/>
    </source>
</evidence>
<dbReference type="GO" id="GO:0006511">
    <property type="term" value="P:ubiquitin-dependent protein catabolic process"/>
    <property type="evidence" value="ECO:0007669"/>
    <property type="project" value="InterPro"/>
</dbReference>
<accession>A0A835LL75</accession>
<protein>
    <recommendedName>
        <fullName evidence="2">Cullin N-terminal domain-containing protein</fullName>
    </recommendedName>
</protein>
<dbReference type="OrthoDB" id="27073at2759"/>
<proteinExistence type="inferred from homology"/>
<name>A0A835LL75_9MAGN</name>
<dbReference type="GO" id="GO:0031625">
    <property type="term" value="F:ubiquitin protein ligase binding"/>
    <property type="evidence" value="ECO:0007669"/>
    <property type="project" value="InterPro"/>
</dbReference>
<dbReference type="Gene3D" id="1.20.1310.10">
    <property type="entry name" value="Cullin Repeats"/>
    <property type="match status" value="2"/>
</dbReference>
<evidence type="ECO:0000313" key="3">
    <source>
        <dbReference type="EMBL" id="KAF9591386.1"/>
    </source>
</evidence>
<reference evidence="3 4" key="1">
    <citation type="submission" date="2020-10" db="EMBL/GenBank/DDBJ databases">
        <title>The Coptis chinensis genome and diversification of protoberbering-type alkaloids.</title>
        <authorList>
            <person name="Wang B."/>
            <person name="Shu S."/>
            <person name="Song C."/>
            <person name="Liu Y."/>
        </authorList>
    </citation>
    <scope>NUCLEOTIDE SEQUENCE [LARGE SCALE GENOMIC DNA]</scope>
    <source>
        <strain evidence="3">HL-2020</strain>
        <tissue evidence="3">Leaf</tissue>
    </source>
</reference>
<comment type="caution">
    <text evidence="3">The sequence shown here is derived from an EMBL/GenBank/DDBJ whole genome shotgun (WGS) entry which is preliminary data.</text>
</comment>
<sequence length="181" mass="21855">METPGKIISLEEGWEFMEKGITKLKRILEGYPEPQFSSEEYMQFYTTVNVMCTQKPPYDFPQQLYEMYKKTFDEYMDVTVLPSIQEKSDDYMLRELVKRWNNHKVMVRWLSRFFHYLDRYYIRRTKLQPLNVIGDISFCELVYEIIKVRATEAVITFINKEREGEQIDQAMLKNVLDILLN</sequence>